<keyword evidence="3" id="KW-1185">Reference proteome</keyword>
<evidence type="ECO:0000256" key="1">
    <source>
        <dbReference type="SAM" id="MobiDB-lite"/>
    </source>
</evidence>
<reference evidence="2" key="1">
    <citation type="submission" date="2023-01" db="EMBL/GenBank/DDBJ databases">
        <title>The chitinases involved in constricting ring structure development in the nematode-trapping fungus Drechslerella dactyloides.</title>
        <authorList>
            <person name="Wang R."/>
            <person name="Zhang L."/>
            <person name="Tang P."/>
            <person name="Li S."/>
            <person name="Liang L."/>
        </authorList>
    </citation>
    <scope>NUCLEOTIDE SEQUENCE</scope>
    <source>
        <strain evidence="2">YMF1.00031</strain>
    </source>
</reference>
<dbReference type="EMBL" id="JAQGDS010000012">
    <property type="protein sequence ID" value="KAJ6256510.1"/>
    <property type="molecule type" value="Genomic_DNA"/>
</dbReference>
<feature type="compositionally biased region" description="Acidic residues" evidence="1">
    <location>
        <begin position="204"/>
        <end position="231"/>
    </location>
</feature>
<feature type="region of interest" description="Disordered" evidence="1">
    <location>
        <begin position="204"/>
        <end position="254"/>
    </location>
</feature>
<feature type="compositionally biased region" description="Polar residues" evidence="1">
    <location>
        <begin position="33"/>
        <end position="46"/>
    </location>
</feature>
<dbReference type="AlphaFoldDB" id="A0AAD6NFM4"/>
<feature type="region of interest" description="Disordered" evidence="1">
    <location>
        <begin position="314"/>
        <end position="351"/>
    </location>
</feature>
<feature type="compositionally biased region" description="Polar residues" evidence="1">
    <location>
        <begin position="324"/>
        <end position="341"/>
    </location>
</feature>
<name>A0AAD6NFM4_DREDA</name>
<gene>
    <name evidence="2" type="ORF">Dda_8372</name>
</gene>
<sequence length="986" mass="112229">MGTIPAQDFLHRLTASAQKRRFKWALSELNRGDQSQYNGNSGSGRTAGSDESGDNDDSFQHGFQVEDGNISAKIIAAGAHMLGQAVSEPYPIKDVTGTPQREWLSFHFGREETPKPLTGIFIAPQLLTLGKENSLDDERDSPDGGVKIEISGATYNKTEKKVRFDDVPQSIAVETSPEQLDYASAIPPNIRIRLSAVPILDEMDSEGEEEELHELEDYESSDEAEDGEYDTYDVLPSTDSSEGHPEVDHPRRPKPSIVDILRRMKGHCHEASMSSSSGAEIEYGGVRLKEYSSDIDLDDDDDNSELQAALWPIIESTEEEDENSSQSIPQDDNRSSIQIPSENEERDDSDEVGQVETYADAMMQHIGVARPHSPSASSVSLSQKIPDLEAYRHIPLLDYHGIALAEDAAARCLLQVRPKIGRLSMGMNPPKQNLSKLRVLFGEHVDKLDEEELNTYTMSQRRTAFEKFCNVGQISVVSLHSAKDAIRYLEHIDEDDDVNRDLHEIVRQELGNSHKDDLKEFMRVINEEDRRLGELHKQKTYFERAQEAAAAAAERGIDAEEALDELRKKWETGWPRTPGWEPVKAGWRSDDGRIICVEEGIIPRFEFVEELVFGPPLPQIVWSGAKVSDDLHINHDLAFKVLHTESKWRETPTGMYLKRIDDDEVASIASNDSDNSASSSDSDITWSSRLLNHRLMLTCNSVHGSNVDLTFDPEELDTPTLDGERHFAKIRCGGLRYRYPNYVRTIRMFNQMAELVVIPPPKRKEWLPRKTCLKHSTLWWSLRRSRPKKVRKKVSFKLNNEQTVRSQDAYMPRINGFNRKKNKLFREELANDGIFELLPSVRAGHTRLHGYNKYYQEILPLPEDTHMTTTASRPKAYLYNHLARFKLGLPKSYNSKLGQQVGNVIRDVLQHRDRAAADRMTAPSMLYEYKMYTGGRRRRRRMVKPPDEEIAKIDRTGIQYLLYAKLGKKVTPDELEWEDIDDEDNQ</sequence>
<evidence type="ECO:0000313" key="3">
    <source>
        <dbReference type="Proteomes" id="UP001221413"/>
    </source>
</evidence>
<proteinExistence type="predicted"/>
<feature type="compositionally biased region" description="Basic and acidic residues" evidence="1">
    <location>
        <begin position="241"/>
        <end position="250"/>
    </location>
</feature>
<organism evidence="2 3">
    <name type="scientific">Drechslerella dactyloides</name>
    <name type="common">Nematode-trapping fungus</name>
    <name type="synonym">Arthrobotrys dactyloides</name>
    <dbReference type="NCBI Taxonomy" id="74499"/>
    <lineage>
        <taxon>Eukaryota</taxon>
        <taxon>Fungi</taxon>
        <taxon>Dikarya</taxon>
        <taxon>Ascomycota</taxon>
        <taxon>Pezizomycotina</taxon>
        <taxon>Orbiliomycetes</taxon>
        <taxon>Orbiliales</taxon>
        <taxon>Orbiliaceae</taxon>
        <taxon>Drechslerella</taxon>
    </lineage>
</organism>
<evidence type="ECO:0000313" key="2">
    <source>
        <dbReference type="EMBL" id="KAJ6256510.1"/>
    </source>
</evidence>
<feature type="region of interest" description="Disordered" evidence="1">
    <location>
        <begin position="33"/>
        <end position="61"/>
    </location>
</feature>
<protein>
    <submittedName>
        <fullName evidence="2">Uncharacterized protein</fullName>
    </submittedName>
</protein>
<dbReference type="Proteomes" id="UP001221413">
    <property type="component" value="Unassembled WGS sequence"/>
</dbReference>
<feature type="compositionally biased region" description="Acidic residues" evidence="1">
    <location>
        <begin position="342"/>
        <end position="351"/>
    </location>
</feature>
<comment type="caution">
    <text evidence="2">The sequence shown here is derived from an EMBL/GenBank/DDBJ whole genome shotgun (WGS) entry which is preliminary data.</text>
</comment>
<accession>A0AAD6NFM4</accession>